<feature type="region of interest" description="Disordered" evidence="1">
    <location>
        <begin position="75"/>
        <end position="117"/>
    </location>
</feature>
<comment type="caution">
    <text evidence="2">The sequence shown here is derived from an EMBL/GenBank/DDBJ whole genome shotgun (WGS) entry which is preliminary data.</text>
</comment>
<dbReference type="EMBL" id="AVOT02059381">
    <property type="protein sequence ID" value="MBW0553048.1"/>
    <property type="molecule type" value="Genomic_DNA"/>
</dbReference>
<evidence type="ECO:0000313" key="2">
    <source>
        <dbReference type="EMBL" id="MBW0553048.1"/>
    </source>
</evidence>
<evidence type="ECO:0000313" key="3">
    <source>
        <dbReference type="Proteomes" id="UP000765509"/>
    </source>
</evidence>
<feature type="compositionally biased region" description="Basic and acidic residues" evidence="1">
    <location>
        <begin position="75"/>
        <end position="93"/>
    </location>
</feature>
<dbReference type="Proteomes" id="UP000765509">
    <property type="component" value="Unassembled WGS sequence"/>
</dbReference>
<feature type="region of interest" description="Disordered" evidence="1">
    <location>
        <begin position="38"/>
        <end position="60"/>
    </location>
</feature>
<gene>
    <name evidence="2" type="ORF">O181_092763</name>
</gene>
<keyword evidence="3" id="KW-1185">Reference proteome</keyword>
<evidence type="ECO:0000256" key="1">
    <source>
        <dbReference type="SAM" id="MobiDB-lite"/>
    </source>
</evidence>
<dbReference type="AlphaFoldDB" id="A0A9Q3IZY3"/>
<organism evidence="2 3">
    <name type="scientific">Austropuccinia psidii MF-1</name>
    <dbReference type="NCBI Taxonomy" id="1389203"/>
    <lineage>
        <taxon>Eukaryota</taxon>
        <taxon>Fungi</taxon>
        <taxon>Dikarya</taxon>
        <taxon>Basidiomycota</taxon>
        <taxon>Pucciniomycotina</taxon>
        <taxon>Pucciniomycetes</taxon>
        <taxon>Pucciniales</taxon>
        <taxon>Sphaerophragmiaceae</taxon>
        <taxon>Austropuccinia</taxon>
    </lineage>
</organism>
<sequence length="117" mass="13199">MSNCNRYKSHSEVSNRHLYEPVQSVLHGVQGQGLVNVATNPPRSDELLENPGRIPQRGGNGEILHWMESTIIQDSKKEDKLLPCQKEGGKQERSPSSFYQKASGQQTSPIREEKQEK</sequence>
<protein>
    <submittedName>
        <fullName evidence="2">Uncharacterized protein</fullName>
    </submittedName>
</protein>
<name>A0A9Q3IZY3_9BASI</name>
<reference evidence="2" key="1">
    <citation type="submission" date="2021-03" db="EMBL/GenBank/DDBJ databases">
        <title>Draft genome sequence of rust myrtle Austropuccinia psidii MF-1, a brazilian biotype.</title>
        <authorList>
            <person name="Quecine M.C."/>
            <person name="Pachon D.M.R."/>
            <person name="Bonatelli M.L."/>
            <person name="Correr F.H."/>
            <person name="Franceschini L.M."/>
            <person name="Leite T.F."/>
            <person name="Margarido G.R.A."/>
            <person name="Almeida C.A."/>
            <person name="Ferrarezi J.A."/>
            <person name="Labate C.A."/>
        </authorList>
    </citation>
    <scope>NUCLEOTIDE SEQUENCE</scope>
    <source>
        <strain evidence="2">MF-1</strain>
    </source>
</reference>
<feature type="compositionally biased region" description="Polar residues" evidence="1">
    <location>
        <begin position="94"/>
        <end position="109"/>
    </location>
</feature>
<accession>A0A9Q3IZY3</accession>
<proteinExistence type="predicted"/>